<keyword evidence="5 6" id="KW-0012">Acyltransferase</keyword>
<evidence type="ECO:0000256" key="3">
    <source>
        <dbReference type="ARBA" id="ARBA00022679"/>
    </source>
</evidence>
<dbReference type="PANTHER" id="PTHR43178">
    <property type="entry name" value="DIHYDROLIPOAMIDE ACETYLTRANSFERASE COMPONENT OF PYRUVATE DEHYDROGENASE COMPLEX"/>
    <property type="match status" value="1"/>
</dbReference>
<dbReference type="Proteomes" id="UP001202244">
    <property type="component" value="Chromosome"/>
</dbReference>
<evidence type="ECO:0000256" key="4">
    <source>
        <dbReference type="ARBA" id="ARBA00022823"/>
    </source>
</evidence>
<dbReference type="PANTHER" id="PTHR43178:SF5">
    <property type="entry name" value="LIPOAMIDE ACYLTRANSFERASE COMPONENT OF BRANCHED-CHAIN ALPHA-KETO ACID DEHYDROGENASE COMPLEX, MITOCHONDRIAL"/>
    <property type="match status" value="1"/>
</dbReference>
<evidence type="ECO:0000259" key="8">
    <source>
        <dbReference type="PROSITE" id="PS50968"/>
    </source>
</evidence>
<dbReference type="Gene3D" id="4.10.320.10">
    <property type="entry name" value="E3-binding domain"/>
    <property type="match status" value="1"/>
</dbReference>
<sequence>MAREAQDVVLPELGESVTEGTVTRWLKQVGDEVEADEPLLEVSTDKVDTEIPAPASGTLLEITVDEDGTAQVGAKLAVIGAPDEASPPAPPSPQPGAQPDAGPAPAPVPAPGPTAARTDADAHARPTAGTDAGVTPAAQGTGPGPIRAAGPGADRSAGPADPGGGTAQGAGPAGRGPASRPSSEGVYATPLVRKLAREHGVDLTALAGTGAGGRVRAQDVTAAAAVPGRHPAPVSSTAAPSAPHVSGPEGRPASGASPRGTASGASPRGTASGASPRGTTVAMDPARRAVGDAMMRALHGQAQLTTVVEVDVTEVARLRARAADTFAAREGVPLTMLPFLVLAAARALKAHPAVHARINEDDGTVTYFGTEDLALPVDTERGLVSPVLRDAGGLGLAGIARAAFKLAADARADRLPQDASTGATFTVGESGARGVLFETPIVPPDQTAALALGTPVARPVAVGDARGGDVLAVRRMAHLALSYDHRLVDGADAARYLAAVKQGLEGGSFAAEPGL</sequence>
<dbReference type="EMBL" id="CP093846">
    <property type="protein sequence ID" value="UNS96290.1"/>
    <property type="molecule type" value="Genomic_DNA"/>
</dbReference>
<dbReference type="NCBIfam" id="TIGR02927">
    <property type="entry name" value="SucB_Actino"/>
    <property type="match status" value="1"/>
</dbReference>
<feature type="domain" description="Peripheral subunit-binding (PSBD)" evidence="9">
    <location>
        <begin position="187"/>
        <end position="224"/>
    </location>
</feature>
<dbReference type="InterPro" id="IPR004167">
    <property type="entry name" value="PSBD"/>
</dbReference>
<dbReference type="InterPro" id="IPR001078">
    <property type="entry name" value="2-oxoacid_DH_actylTfrase"/>
</dbReference>
<evidence type="ECO:0000256" key="1">
    <source>
        <dbReference type="ARBA" id="ARBA00001938"/>
    </source>
</evidence>
<evidence type="ECO:0000313" key="11">
    <source>
        <dbReference type="Proteomes" id="UP001202244"/>
    </source>
</evidence>
<dbReference type="Gene3D" id="3.30.559.10">
    <property type="entry name" value="Chloramphenicol acetyltransferase-like domain"/>
    <property type="match status" value="1"/>
</dbReference>
<feature type="domain" description="Lipoyl-binding" evidence="8">
    <location>
        <begin position="5"/>
        <end position="80"/>
    </location>
</feature>
<evidence type="ECO:0000256" key="6">
    <source>
        <dbReference type="RuleBase" id="RU003423"/>
    </source>
</evidence>
<dbReference type="PROSITE" id="PS00189">
    <property type="entry name" value="LIPOYL"/>
    <property type="match status" value="1"/>
</dbReference>
<feature type="compositionally biased region" description="Pro residues" evidence="7">
    <location>
        <begin position="85"/>
        <end position="112"/>
    </location>
</feature>
<dbReference type="InterPro" id="IPR011053">
    <property type="entry name" value="Single_hybrid_motif"/>
</dbReference>
<reference evidence="10 11" key="1">
    <citation type="journal article" date="2023" name="Microbiol. Spectr.">
        <title>Synergy between Genome Mining, Metabolomics, and Bioinformatics Uncovers Antibacterial Chlorinated Carbazole Alkaloids and Their Biosynthetic Gene Cluster from Streptomyces tubbatahanensis sp. nov., a Novel Actinomycete Isolated from Sulu Sea, Philippines.</title>
        <authorList>
            <person name="Tenebro C.P."/>
            <person name="Trono D.J.V.L."/>
            <person name="Balida L.A.P."/>
            <person name="Bayog L.K.A."/>
            <person name="Bruna J.R."/>
            <person name="Sabido E.M."/>
            <person name="Caspe D.P.C."/>
            <person name="de Los Santos E.L.C."/>
            <person name="Saludes J.P."/>
            <person name="Dalisay D.S."/>
        </authorList>
    </citation>
    <scope>NUCLEOTIDE SEQUENCE [LARGE SCALE GENOMIC DNA]</scope>
    <source>
        <strain evidence="10 11">DSD3025</strain>
    </source>
</reference>
<evidence type="ECO:0000259" key="9">
    <source>
        <dbReference type="PROSITE" id="PS51826"/>
    </source>
</evidence>
<dbReference type="CDD" id="cd06849">
    <property type="entry name" value="lipoyl_domain"/>
    <property type="match status" value="1"/>
</dbReference>
<organism evidence="10 11">
    <name type="scientific">Streptomyces tubbatahanensis</name>
    <dbReference type="NCBI Taxonomy" id="2923272"/>
    <lineage>
        <taxon>Bacteria</taxon>
        <taxon>Bacillati</taxon>
        <taxon>Actinomycetota</taxon>
        <taxon>Actinomycetes</taxon>
        <taxon>Kitasatosporales</taxon>
        <taxon>Streptomycetaceae</taxon>
        <taxon>Streptomyces</taxon>
    </lineage>
</organism>
<dbReference type="EC" id="2.3.1.-" evidence="6"/>
<proteinExistence type="inferred from homology"/>
<protein>
    <recommendedName>
        <fullName evidence="6">Dihydrolipoamide acetyltransferase component of pyruvate dehydrogenase complex</fullName>
        <ecNumber evidence="6">2.3.1.-</ecNumber>
    </recommendedName>
</protein>
<keyword evidence="11" id="KW-1185">Reference proteome</keyword>
<dbReference type="Pfam" id="PF00198">
    <property type="entry name" value="2-oxoacid_dh"/>
    <property type="match status" value="1"/>
</dbReference>
<feature type="compositionally biased region" description="Gly residues" evidence="7">
    <location>
        <begin position="161"/>
        <end position="174"/>
    </location>
</feature>
<dbReference type="InterPro" id="IPR050743">
    <property type="entry name" value="2-oxoacid_DH_E2_comp"/>
</dbReference>
<evidence type="ECO:0000256" key="2">
    <source>
        <dbReference type="ARBA" id="ARBA00007317"/>
    </source>
</evidence>
<dbReference type="SUPFAM" id="SSF52777">
    <property type="entry name" value="CoA-dependent acyltransferases"/>
    <property type="match status" value="1"/>
</dbReference>
<dbReference type="Gene3D" id="2.40.50.100">
    <property type="match status" value="1"/>
</dbReference>
<feature type="compositionally biased region" description="Low complexity" evidence="7">
    <location>
        <begin position="144"/>
        <end position="160"/>
    </location>
</feature>
<dbReference type="InterPro" id="IPR023213">
    <property type="entry name" value="CAT-like_dom_sf"/>
</dbReference>
<comment type="cofactor">
    <cofactor evidence="1 6">
        <name>(R)-lipoate</name>
        <dbReference type="ChEBI" id="CHEBI:83088"/>
    </cofactor>
</comment>
<keyword evidence="3 6" id="KW-0808">Transferase</keyword>
<name>A0ABY3XPF0_9ACTN</name>
<evidence type="ECO:0000256" key="5">
    <source>
        <dbReference type="ARBA" id="ARBA00023315"/>
    </source>
</evidence>
<keyword evidence="4 6" id="KW-0450">Lipoyl</keyword>
<feature type="compositionally biased region" description="Low complexity" evidence="7">
    <location>
        <begin position="231"/>
        <end position="246"/>
    </location>
</feature>
<dbReference type="Pfam" id="PF00364">
    <property type="entry name" value="Biotin_lipoyl"/>
    <property type="match status" value="1"/>
</dbReference>
<evidence type="ECO:0000313" key="10">
    <source>
        <dbReference type="EMBL" id="UNS96290.1"/>
    </source>
</evidence>
<dbReference type="SUPFAM" id="SSF51230">
    <property type="entry name" value="Single hybrid motif"/>
    <property type="match status" value="1"/>
</dbReference>
<dbReference type="InterPro" id="IPR000089">
    <property type="entry name" value="Biotin_lipoyl"/>
</dbReference>
<dbReference type="InterPro" id="IPR003016">
    <property type="entry name" value="2-oxoA_DH_lipoyl-BS"/>
</dbReference>
<accession>A0ABY3XPF0</accession>
<feature type="region of interest" description="Disordered" evidence="7">
    <location>
        <begin position="77"/>
        <end position="185"/>
    </location>
</feature>
<dbReference type="InterPro" id="IPR014276">
    <property type="entry name" value="2-oxoglutarate_DH_E2"/>
</dbReference>
<evidence type="ECO:0000256" key="7">
    <source>
        <dbReference type="SAM" id="MobiDB-lite"/>
    </source>
</evidence>
<dbReference type="SUPFAM" id="SSF47005">
    <property type="entry name" value="Peripheral subunit-binding domain of 2-oxo acid dehydrogenase complex"/>
    <property type="match status" value="1"/>
</dbReference>
<dbReference type="PROSITE" id="PS51826">
    <property type="entry name" value="PSBD"/>
    <property type="match status" value="1"/>
</dbReference>
<dbReference type="InterPro" id="IPR036625">
    <property type="entry name" value="E3-bd_dom_sf"/>
</dbReference>
<comment type="similarity">
    <text evidence="2 6">Belongs to the 2-oxoacid dehydrogenase family.</text>
</comment>
<dbReference type="PROSITE" id="PS50968">
    <property type="entry name" value="BIOTINYL_LIPOYL"/>
    <property type="match status" value="1"/>
</dbReference>
<feature type="region of interest" description="Disordered" evidence="7">
    <location>
        <begin position="224"/>
        <end position="282"/>
    </location>
</feature>
<dbReference type="Pfam" id="PF02817">
    <property type="entry name" value="E3_binding"/>
    <property type="match status" value="1"/>
</dbReference>
<gene>
    <name evidence="10" type="primary">sucB</name>
    <name evidence="10" type="ORF">MMF93_07090</name>
</gene>
<dbReference type="RefSeq" id="WP_242750217.1">
    <property type="nucleotide sequence ID" value="NZ_CP093846.1"/>
</dbReference>